<proteinExistence type="predicted"/>
<sequence length="271" mass="29566">MGPSQAQAGVPTSTGVGIPSYERRCAEIINQTELLTSSLTDADLGVQVPSTPDWTLNQLLRHVGHAHRWADSMLRDRLPEIDFSRNGAQLLASYVGETASELIPWLTEGAASLAEVLREVDPDEMIAPLGGFPGPRVWSRRMTHETVIHRWDVCNAVGVPFALDPEIAQDTLREWTGLALPYSFTRWPDQTAPLVGSGTVHLHATDVEAEFVIDLTGSAPVVSEGHVKASVALRGPVVDLVLAGYRRRSLEGLEVFGDADLLTSMLERVRF</sequence>
<dbReference type="Pfam" id="PF11716">
    <property type="entry name" value="MDMPI_N"/>
    <property type="match status" value="1"/>
</dbReference>
<dbReference type="Proteomes" id="UP000199503">
    <property type="component" value="Unassembled WGS sequence"/>
</dbReference>
<evidence type="ECO:0000259" key="2">
    <source>
        <dbReference type="Pfam" id="PF11716"/>
    </source>
</evidence>
<dbReference type="Pfam" id="PF07398">
    <property type="entry name" value="MDMPI_C"/>
    <property type="match status" value="1"/>
</dbReference>
<dbReference type="STRING" id="65499.SAMN04488000_101202"/>
<dbReference type="NCBIfam" id="TIGR03083">
    <property type="entry name" value="maleylpyruvate isomerase family mycothiol-dependent enzyme"/>
    <property type="match status" value="1"/>
</dbReference>
<dbReference type="EMBL" id="FOFV01000001">
    <property type="protein sequence ID" value="SEP77384.1"/>
    <property type="molecule type" value="Genomic_DNA"/>
</dbReference>
<evidence type="ECO:0000313" key="3">
    <source>
        <dbReference type="EMBL" id="SEP77384.1"/>
    </source>
</evidence>
<evidence type="ECO:0000313" key="4">
    <source>
        <dbReference type="Proteomes" id="UP000199503"/>
    </source>
</evidence>
<reference evidence="4" key="1">
    <citation type="submission" date="2016-10" db="EMBL/GenBank/DDBJ databases">
        <authorList>
            <person name="Varghese N."/>
            <person name="Submissions S."/>
        </authorList>
    </citation>
    <scope>NUCLEOTIDE SEQUENCE [LARGE SCALE GENOMIC DNA]</scope>
    <source>
        <strain evidence="4">DSM 44437</strain>
    </source>
</reference>
<dbReference type="SUPFAM" id="SSF109854">
    <property type="entry name" value="DinB/YfiT-like putative metalloenzymes"/>
    <property type="match status" value="1"/>
</dbReference>
<name>A0A1H9AKU7_9PSEU</name>
<keyword evidence="4" id="KW-1185">Reference proteome</keyword>
<accession>A0A1H9AKU7</accession>
<dbReference type="GO" id="GO:0005886">
    <property type="term" value="C:plasma membrane"/>
    <property type="evidence" value="ECO:0007669"/>
    <property type="project" value="TreeGrafter"/>
</dbReference>
<dbReference type="InterPro" id="IPR024344">
    <property type="entry name" value="MDMPI_metal-binding"/>
</dbReference>
<dbReference type="Gene3D" id="1.20.120.450">
    <property type="entry name" value="dinb family like domain"/>
    <property type="match status" value="1"/>
</dbReference>
<dbReference type="AlphaFoldDB" id="A0A1H9AKU7"/>
<dbReference type="PANTHER" id="PTHR40758">
    <property type="entry name" value="CONSERVED PROTEIN"/>
    <property type="match status" value="1"/>
</dbReference>
<dbReference type="InterPro" id="IPR010872">
    <property type="entry name" value="MDMPI_C-term_domain"/>
</dbReference>
<gene>
    <name evidence="3" type="ORF">SAMN04488000_101202</name>
</gene>
<dbReference type="InterPro" id="IPR017517">
    <property type="entry name" value="Maleyloyr_isom"/>
</dbReference>
<protein>
    <submittedName>
        <fullName evidence="3">TIGR03083 family protein</fullName>
    </submittedName>
</protein>
<organism evidence="3 4">
    <name type="scientific">Lentzea albida</name>
    <dbReference type="NCBI Taxonomy" id="65499"/>
    <lineage>
        <taxon>Bacteria</taxon>
        <taxon>Bacillati</taxon>
        <taxon>Actinomycetota</taxon>
        <taxon>Actinomycetes</taxon>
        <taxon>Pseudonocardiales</taxon>
        <taxon>Pseudonocardiaceae</taxon>
        <taxon>Lentzea</taxon>
    </lineage>
</organism>
<dbReference type="InterPro" id="IPR034660">
    <property type="entry name" value="DinB/YfiT-like"/>
</dbReference>
<dbReference type="PANTHER" id="PTHR40758:SF1">
    <property type="entry name" value="CONSERVED PROTEIN"/>
    <property type="match status" value="1"/>
</dbReference>
<feature type="domain" description="Mycothiol-dependent maleylpyruvate isomerase metal-binding" evidence="2">
    <location>
        <begin position="27"/>
        <end position="153"/>
    </location>
</feature>
<dbReference type="GO" id="GO:0046872">
    <property type="term" value="F:metal ion binding"/>
    <property type="evidence" value="ECO:0007669"/>
    <property type="project" value="InterPro"/>
</dbReference>
<evidence type="ECO:0000259" key="1">
    <source>
        <dbReference type="Pfam" id="PF07398"/>
    </source>
</evidence>
<feature type="domain" description="MDMPI C-terminal" evidence="1">
    <location>
        <begin position="180"/>
        <end position="262"/>
    </location>
</feature>